<evidence type="ECO:0000313" key="1">
    <source>
        <dbReference type="EMBL" id="JAH89832.1"/>
    </source>
</evidence>
<sequence length="87" mass="9997">MFRPDYHHQSECPGVFKRATERRPLFTTVAAALVGQLSSRPALPRITGNEGCNCGRPVLNERKLQLCPVLFRSQNERTRESFMQHKK</sequence>
<reference evidence="1" key="1">
    <citation type="submission" date="2014-11" db="EMBL/GenBank/DDBJ databases">
        <authorList>
            <person name="Amaro Gonzalez C."/>
        </authorList>
    </citation>
    <scope>NUCLEOTIDE SEQUENCE</scope>
</reference>
<protein>
    <submittedName>
        <fullName evidence="1">Uncharacterized protein</fullName>
    </submittedName>
</protein>
<organism evidence="1">
    <name type="scientific">Anguilla anguilla</name>
    <name type="common">European freshwater eel</name>
    <name type="synonym">Muraena anguilla</name>
    <dbReference type="NCBI Taxonomy" id="7936"/>
    <lineage>
        <taxon>Eukaryota</taxon>
        <taxon>Metazoa</taxon>
        <taxon>Chordata</taxon>
        <taxon>Craniata</taxon>
        <taxon>Vertebrata</taxon>
        <taxon>Euteleostomi</taxon>
        <taxon>Actinopterygii</taxon>
        <taxon>Neopterygii</taxon>
        <taxon>Teleostei</taxon>
        <taxon>Anguilliformes</taxon>
        <taxon>Anguillidae</taxon>
        <taxon>Anguilla</taxon>
    </lineage>
</organism>
<name>A0A0E9WHL0_ANGAN</name>
<proteinExistence type="predicted"/>
<accession>A0A0E9WHL0</accession>
<dbReference type="AlphaFoldDB" id="A0A0E9WHL0"/>
<reference evidence="1" key="2">
    <citation type="journal article" date="2015" name="Fish Shellfish Immunol.">
        <title>Early steps in the European eel (Anguilla anguilla)-Vibrio vulnificus interaction in the gills: Role of the RtxA13 toxin.</title>
        <authorList>
            <person name="Callol A."/>
            <person name="Pajuelo D."/>
            <person name="Ebbesson L."/>
            <person name="Teles M."/>
            <person name="MacKenzie S."/>
            <person name="Amaro C."/>
        </authorList>
    </citation>
    <scope>NUCLEOTIDE SEQUENCE</scope>
</reference>
<dbReference type="EMBL" id="GBXM01018745">
    <property type="protein sequence ID" value="JAH89832.1"/>
    <property type="molecule type" value="Transcribed_RNA"/>
</dbReference>